<dbReference type="InterPro" id="IPR045851">
    <property type="entry name" value="AMP-bd_C_sf"/>
</dbReference>
<dbReference type="InterPro" id="IPR042099">
    <property type="entry name" value="ANL_N_sf"/>
</dbReference>
<name>A0ABW7THJ1_9NOCA</name>
<dbReference type="InterPro" id="IPR000873">
    <property type="entry name" value="AMP-dep_synth/lig_dom"/>
</dbReference>
<dbReference type="Pfam" id="PF13193">
    <property type="entry name" value="AMP-binding_C"/>
    <property type="match status" value="1"/>
</dbReference>
<dbReference type="PANTHER" id="PTHR43201:SF5">
    <property type="entry name" value="MEDIUM-CHAIN ACYL-COA LIGASE ACSF2, MITOCHONDRIAL"/>
    <property type="match status" value="1"/>
</dbReference>
<dbReference type="EMBL" id="JBIRUQ010000001">
    <property type="protein sequence ID" value="MFI1459336.1"/>
    <property type="molecule type" value="Genomic_DNA"/>
</dbReference>
<evidence type="ECO:0000259" key="4">
    <source>
        <dbReference type="Pfam" id="PF13193"/>
    </source>
</evidence>
<evidence type="ECO:0000313" key="5">
    <source>
        <dbReference type="EMBL" id="MFI1459336.1"/>
    </source>
</evidence>
<evidence type="ECO:0000256" key="2">
    <source>
        <dbReference type="ARBA" id="ARBA00022598"/>
    </source>
</evidence>
<proteinExistence type="inferred from homology"/>
<sequence length="550" mass="59617">MSTVQKSYASGAWNTPLLGETIGENLDRTVATFPDNDALVDVAGGRRWTYRELATEIDVLASGLLAAGIGSGDRVGIWAPSCPEWVFVQYATAEIGAVLVTINPAYRAHELEYVLRQAGIRMVIAAPSFKTSDYAAILEEVRSECPALERVVLLGSTDWSGLLSTGRDADPAALAAARDGLSADDPINIQYTSGTTGFPKGATLSHHNILNNGYFVGEICGYTDQDRVCIPVPFYHCFGMVMGNLACTSHGATVVIPAPAFDPAATLAAVQTERCTSLYGVPTMFIAELADPGFDDYRLSTLRTGIMAGSPCPVEVMKQVIERMGMSEVTICYGMTETSPVSIQTRADDSIDQRTATAGRVGPHLEIKIIDPVSGRTLPRGEPGEVCTRGYSVMLGYWEDPEKTAEVVDAARWMHTGDLGIMDDDGYVAITGRIKDMVIRGGENIYPREIEEFLYTHPDILDAQVIGVPDPRYGEELMAWVRMRAGAAALDAAALQAFCDGRLAHYKIPRYVHVVDEFPMTVTGKVRKVEMRKQALALLEAMGVDKDRAL</sequence>
<organism evidence="5 6">
    <name type="scientific">Nocardia carnea</name>
    <dbReference type="NCBI Taxonomy" id="37328"/>
    <lineage>
        <taxon>Bacteria</taxon>
        <taxon>Bacillati</taxon>
        <taxon>Actinomycetota</taxon>
        <taxon>Actinomycetes</taxon>
        <taxon>Mycobacteriales</taxon>
        <taxon>Nocardiaceae</taxon>
        <taxon>Nocardia</taxon>
    </lineage>
</organism>
<dbReference type="PROSITE" id="PS00455">
    <property type="entry name" value="AMP_BINDING"/>
    <property type="match status" value="1"/>
</dbReference>
<feature type="domain" description="AMP-dependent synthetase/ligase" evidence="3">
    <location>
        <begin position="27"/>
        <end position="398"/>
    </location>
</feature>
<accession>A0ABW7THJ1</accession>
<dbReference type="Gene3D" id="3.40.50.12780">
    <property type="entry name" value="N-terminal domain of ligase-like"/>
    <property type="match status" value="1"/>
</dbReference>
<evidence type="ECO:0000259" key="3">
    <source>
        <dbReference type="Pfam" id="PF00501"/>
    </source>
</evidence>
<dbReference type="RefSeq" id="WP_033241246.1">
    <property type="nucleotide sequence ID" value="NZ_JBIRUQ010000001.1"/>
</dbReference>
<protein>
    <submittedName>
        <fullName evidence="5">AMP-binding protein</fullName>
    </submittedName>
</protein>
<dbReference type="GeneID" id="93506402"/>
<evidence type="ECO:0000256" key="1">
    <source>
        <dbReference type="ARBA" id="ARBA00006432"/>
    </source>
</evidence>
<dbReference type="InterPro" id="IPR025110">
    <property type="entry name" value="AMP-bd_C"/>
</dbReference>
<dbReference type="Proteomes" id="UP001611263">
    <property type="component" value="Unassembled WGS sequence"/>
</dbReference>
<dbReference type="Gene3D" id="3.30.300.30">
    <property type="match status" value="1"/>
</dbReference>
<dbReference type="PANTHER" id="PTHR43201">
    <property type="entry name" value="ACYL-COA SYNTHETASE"/>
    <property type="match status" value="1"/>
</dbReference>
<gene>
    <name evidence="5" type="ORF">ACH4WX_01290</name>
</gene>
<feature type="domain" description="AMP-binding enzyme C-terminal" evidence="4">
    <location>
        <begin position="449"/>
        <end position="525"/>
    </location>
</feature>
<dbReference type="CDD" id="cd05917">
    <property type="entry name" value="FACL_like_2"/>
    <property type="match status" value="1"/>
</dbReference>
<comment type="caution">
    <text evidence="5">The sequence shown here is derived from an EMBL/GenBank/DDBJ whole genome shotgun (WGS) entry which is preliminary data.</text>
</comment>
<comment type="similarity">
    <text evidence="1">Belongs to the ATP-dependent AMP-binding enzyme family.</text>
</comment>
<dbReference type="Pfam" id="PF00501">
    <property type="entry name" value="AMP-binding"/>
    <property type="match status" value="1"/>
</dbReference>
<dbReference type="SUPFAM" id="SSF56801">
    <property type="entry name" value="Acetyl-CoA synthetase-like"/>
    <property type="match status" value="1"/>
</dbReference>
<evidence type="ECO:0000313" key="6">
    <source>
        <dbReference type="Proteomes" id="UP001611263"/>
    </source>
</evidence>
<keyword evidence="2" id="KW-0436">Ligase</keyword>
<reference evidence="5 6" key="1">
    <citation type="submission" date="2024-10" db="EMBL/GenBank/DDBJ databases">
        <title>The Natural Products Discovery Center: Release of the First 8490 Sequenced Strains for Exploring Actinobacteria Biosynthetic Diversity.</title>
        <authorList>
            <person name="Kalkreuter E."/>
            <person name="Kautsar S.A."/>
            <person name="Yang D."/>
            <person name="Bader C.D."/>
            <person name="Teijaro C.N."/>
            <person name="Fluegel L."/>
            <person name="Davis C.M."/>
            <person name="Simpson J.R."/>
            <person name="Lauterbach L."/>
            <person name="Steele A.D."/>
            <person name="Gui C."/>
            <person name="Meng S."/>
            <person name="Li G."/>
            <person name="Viehrig K."/>
            <person name="Ye F."/>
            <person name="Su P."/>
            <person name="Kiefer A.F."/>
            <person name="Nichols A."/>
            <person name="Cepeda A.J."/>
            <person name="Yan W."/>
            <person name="Fan B."/>
            <person name="Jiang Y."/>
            <person name="Adhikari A."/>
            <person name="Zheng C.-J."/>
            <person name="Schuster L."/>
            <person name="Cowan T.M."/>
            <person name="Smanski M.J."/>
            <person name="Chevrette M.G."/>
            <person name="De Carvalho L.P.S."/>
            <person name="Shen B."/>
        </authorList>
    </citation>
    <scope>NUCLEOTIDE SEQUENCE [LARGE SCALE GENOMIC DNA]</scope>
    <source>
        <strain evidence="5 6">NPDC020568</strain>
    </source>
</reference>
<keyword evidence="6" id="KW-1185">Reference proteome</keyword>
<dbReference type="InterPro" id="IPR020845">
    <property type="entry name" value="AMP-binding_CS"/>
</dbReference>